<dbReference type="Proteomes" id="UP000236023">
    <property type="component" value="Unassembled WGS sequence"/>
</dbReference>
<dbReference type="PIRSF" id="PIRSF026326">
    <property type="entry name" value="InaA"/>
    <property type="match status" value="1"/>
</dbReference>
<gene>
    <name evidence="1" type="ORF">CXK94_19795</name>
</gene>
<evidence type="ECO:0000313" key="2">
    <source>
        <dbReference type="Proteomes" id="UP000236023"/>
    </source>
</evidence>
<dbReference type="InterPro" id="IPR011009">
    <property type="entry name" value="Kinase-like_dom_sf"/>
</dbReference>
<dbReference type="RefSeq" id="WP_102895621.1">
    <property type="nucleotide sequence ID" value="NZ_JAMOHU010000039.1"/>
</dbReference>
<dbReference type="AlphaFoldDB" id="A0A2N8STI7"/>
<name>A0A2N8STI7_STUST</name>
<dbReference type="InterPro" id="IPR027023">
    <property type="entry name" value="Put_LipoPS_kinase_InaA"/>
</dbReference>
<organism evidence="1 2">
    <name type="scientific">Stutzerimonas stutzeri</name>
    <name type="common">Pseudomonas stutzeri</name>
    <dbReference type="NCBI Taxonomy" id="316"/>
    <lineage>
        <taxon>Bacteria</taxon>
        <taxon>Pseudomonadati</taxon>
        <taxon>Pseudomonadota</taxon>
        <taxon>Gammaproteobacteria</taxon>
        <taxon>Pseudomonadales</taxon>
        <taxon>Pseudomonadaceae</taxon>
        <taxon>Stutzerimonas</taxon>
    </lineage>
</organism>
<sequence length="226" mass="26153">MSREKELERWLAVPGEWVEPPNERRGGLSGVQRIYGHDGQLLYRKQQTGHVYRSLSRPLGYPTVMREQDALMHCRRLGVPVPALVFAGCRKREGVWQAVLLTEGLEGFESLEDCYRRKAEQCWGEVLHLQIIREVGRVIGLLNAACRQHGCLYLKHVFVNVSEGAFQVALIDLEKSRIRLSRFQAARHDLSQIARRSGWKSERWAAFIEGYRQSFARPLPRFRGRE</sequence>
<accession>A0A2N8STI7</accession>
<comment type="caution">
    <text evidence="1">The sequence shown here is derived from an EMBL/GenBank/DDBJ whole genome shotgun (WGS) entry which is preliminary data.</text>
</comment>
<evidence type="ECO:0000313" key="1">
    <source>
        <dbReference type="EMBL" id="PNG05804.1"/>
    </source>
</evidence>
<dbReference type="SUPFAM" id="SSF56112">
    <property type="entry name" value="Protein kinase-like (PK-like)"/>
    <property type="match status" value="1"/>
</dbReference>
<proteinExistence type="predicted"/>
<dbReference type="EMBL" id="POUT01000015">
    <property type="protein sequence ID" value="PNG05804.1"/>
    <property type="molecule type" value="Genomic_DNA"/>
</dbReference>
<dbReference type="Pfam" id="PF06293">
    <property type="entry name" value="Kdo"/>
    <property type="match status" value="1"/>
</dbReference>
<reference evidence="1 2" key="1">
    <citation type="submission" date="2018-01" db="EMBL/GenBank/DDBJ databases">
        <title>Denitrification phenotypes of diverse strains of Pseudomonas stutzeri.</title>
        <authorList>
            <person name="Milligan D.A."/>
            <person name="Bergaust L."/>
            <person name="Bakken L.R."/>
            <person name="Frostegard A."/>
        </authorList>
    </citation>
    <scope>NUCLEOTIDE SEQUENCE [LARGE SCALE GENOMIC DNA]</scope>
    <source>
        <strain evidence="1 2">24a75</strain>
    </source>
</reference>
<protein>
    <submittedName>
        <fullName evidence="1">InaA protein</fullName>
    </submittedName>
</protein>